<keyword evidence="7" id="KW-0406">Ion transport</keyword>
<dbReference type="GO" id="GO:0003254">
    <property type="term" value="P:regulation of membrane depolarization"/>
    <property type="evidence" value="ECO:0007669"/>
    <property type="project" value="TreeGrafter"/>
</dbReference>
<keyword evidence="5" id="KW-0633">Potassium transport</keyword>
<sequence>MQRLAPENHRRCFSWSGWKNLLLPQLNRRSLYVYGSEVAVEKECCRQKEGGVLVIHPFSRLRSYYIMCMVAITFLNLIGIPMEIAFLDGNSGVGWEGFNVFSDTLFLIDVGLNFRMGIINEDSEGAILDLKSIRQQYLKSWFVPDMVAAFPVGYILLIADLQYHGDSPSSRAGKMMRILMFVRILSLVRLLRVSRLVRFFNEVERVSNANLEVVRVFLRILSLFMMIFLLCHWNGCIQYFVPMLEEFPSDCWVRRENLMNATVGEKYSFGVFRALSHMTAISYGSSETPTNEVELWIVMTSIVSGALMYTVMVANTAAMMTDVDITARAYKNKMNHLEDYMTFMKLPKALRMRINNYFQARYAGKWYDEKDVLKWVSSSLREEILLTMCSSHVRKVPFFRNCDINFINAILLELQYEVFQEGDIIIRQNTPGDRMFFIEHGQVLVENDFFQRELCDGDCFGASKTGGTLRMNPSERFFAKLRKLTFNLETESNSLLYASQNPPDEDEDEENGAQALYQLHSEVRALKRQVQDQVATHDTTELRNFVRRCLVLKQRTSEDIDRLKKHYEKYGYRPQTRQEKTEVNGKKEAEEQTESNAKKLDAAEEDEAIAEGVCEEAQQSETPEKMQPPTDQLRTPKLSDFGLSALQFQRVLGDTELPQSAAPVPAVALSPPPFVMNMHPPQPKTPKCSLRMEEDAPTPRLEDFGISEYTMCWNNDFTMDLFNKKPPKTSSERTENECLESPEPPVFCTPGFKIEKHSIPSSRPLKGTNDSPPHPNNYPSTPELPAFETPFVSKLIKKDDGQKETDRHRGSQEGSFHLPDLTNRAPLFDAPEMPKVLGYEDEDIPEMPSLQSFFGSSLAFKNAFGDASQVKIGADVLDLKQTPVPLHENGFNQDWCLATPKVRVKFPAEPCTPEMPDLSSVTQDILKLVAQFKS</sequence>
<dbReference type="InterPro" id="IPR005821">
    <property type="entry name" value="Ion_trans_dom"/>
</dbReference>
<dbReference type="GO" id="GO:0030425">
    <property type="term" value="C:dendrite"/>
    <property type="evidence" value="ECO:0007669"/>
    <property type="project" value="TreeGrafter"/>
</dbReference>
<dbReference type="PROSITE" id="PS50042">
    <property type="entry name" value="CNMP_BINDING_3"/>
    <property type="match status" value="1"/>
</dbReference>
<feature type="transmembrane region" description="Helical" evidence="10">
    <location>
        <begin position="93"/>
        <end position="112"/>
    </location>
</feature>
<protein>
    <recommendedName>
        <fullName evidence="11">Cyclic nucleotide-binding domain-containing protein</fullName>
    </recommendedName>
</protein>
<dbReference type="Gene3D" id="2.60.120.10">
    <property type="entry name" value="Jelly Rolls"/>
    <property type="match status" value="1"/>
</dbReference>
<dbReference type="Gene3D" id="1.10.287.70">
    <property type="match status" value="1"/>
</dbReference>
<keyword evidence="8 10" id="KW-0472">Membrane</keyword>
<dbReference type="Gene3D" id="1.10.287.630">
    <property type="entry name" value="Helix hairpin bin"/>
    <property type="match status" value="1"/>
</dbReference>
<evidence type="ECO:0000259" key="11">
    <source>
        <dbReference type="PROSITE" id="PS50042"/>
    </source>
</evidence>
<dbReference type="EMBL" id="JAUYZG010000006">
    <property type="protein sequence ID" value="KAK2905142.1"/>
    <property type="molecule type" value="Genomic_DNA"/>
</dbReference>
<accession>A0AA88TV11</accession>
<dbReference type="PANTHER" id="PTHR45689">
    <property type="entry name" value="I[[H]] CHANNEL, ISOFORM E"/>
    <property type="match status" value="1"/>
</dbReference>
<evidence type="ECO:0000256" key="2">
    <source>
        <dbReference type="ARBA" id="ARBA00022448"/>
    </source>
</evidence>
<keyword evidence="2" id="KW-0813">Transport</keyword>
<feature type="transmembrane region" description="Helical" evidence="10">
    <location>
        <begin position="64"/>
        <end position="87"/>
    </location>
</feature>
<dbReference type="CDD" id="cd00038">
    <property type="entry name" value="CAP_ED"/>
    <property type="match status" value="1"/>
</dbReference>
<organism evidence="12 13">
    <name type="scientific">Cirrhinus molitorella</name>
    <name type="common">mud carp</name>
    <dbReference type="NCBI Taxonomy" id="172907"/>
    <lineage>
        <taxon>Eukaryota</taxon>
        <taxon>Metazoa</taxon>
        <taxon>Chordata</taxon>
        <taxon>Craniata</taxon>
        <taxon>Vertebrata</taxon>
        <taxon>Euteleostomi</taxon>
        <taxon>Actinopterygii</taxon>
        <taxon>Neopterygii</taxon>
        <taxon>Teleostei</taxon>
        <taxon>Ostariophysi</taxon>
        <taxon>Cypriniformes</taxon>
        <taxon>Cyprinidae</taxon>
        <taxon>Labeoninae</taxon>
        <taxon>Labeonini</taxon>
        <taxon>Cirrhinus</taxon>
    </lineage>
</organism>
<evidence type="ECO:0000256" key="3">
    <source>
        <dbReference type="ARBA" id="ARBA00022475"/>
    </source>
</evidence>
<proteinExistence type="predicted"/>
<evidence type="ECO:0000256" key="5">
    <source>
        <dbReference type="ARBA" id="ARBA00022826"/>
    </source>
</evidence>
<evidence type="ECO:0000256" key="4">
    <source>
        <dbReference type="ARBA" id="ARBA00022692"/>
    </source>
</evidence>
<feature type="region of interest" description="Disordered" evidence="9">
    <location>
        <begin position="571"/>
        <end position="601"/>
    </location>
</feature>
<keyword evidence="6 10" id="KW-1133">Transmembrane helix</keyword>
<feature type="transmembrane region" description="Helical" evidence="10">
    <location>
        <begin position="141"/>
        <end position="163"/>
    </location>
</feature>
<dbReference type="PANTHER" id="PTHR45689:SF8">
    <property type="entry name" value="POTASSIUM_SODIUM HYPERPOLARIZATION-ACTIVATED CYCLIC NUCLEOTIDE-GATED CHANNEL 2-LIKE"/>
    <property type="match status" value="1"/>
</dbReference>
<comment type="caution">
    <text evidence="12">The sequence shown here is derived from an EMBL/GenBank/DDBJ whole genome shotgun (WGS) entry which is preliminary data.</text>
</comment>
<dbReference type="InterPro" id="IPR000595">
    <property type="entry name" value="cNMP-bd_dom"/>
</dbReference>
<keyword evidence="5" id="KW-0407">Ion channel</keyword>
<keyword evidence="5" id="KW-0631">Potassium channel</keyword>
<feature type="transmembrane region" description="Helical" evidence="10">
    <location>
        <begin position="213"/>
        <end position="235"/>
    </location>
</feature>
<dbReference type="GO" id="GO:0098855">
    <property type="term" value="C:HCN channel complex"/>
    <property type="evidence" value="ECO:0007669"/>
    <property type="project" value="TreeGrafter"/>
</dbReference>
<feature type="transmembrane region" description="Helical" evidence="10">
    <location>
        <begin position="175"/>
        <end position="192"/>
    </location>
</feature>
<feature type="domain" description="Cyclic nucleotide-binding" evidence="11">
    <location>
        <begin position="398"/>
        <end position="461"/>
    </location>
</feature>
<keyword evidence="5" id="KW-0630">Potassium</keyword>
<dbReference type="Pfam" id="PF08412">
    <property type="entry name" value="Ion_trans_N"/>
    <property type="match status" value="1"/>
</dbReference>
<dbReference type="Proteomes" id="UP001187343">
    <property type="component" value="Unassembled WGS sequence"/>
</dbReference>
<evidence type="ECO:0000256" key="9">
    <source>
        <dbReference type="SAM" id="MobiDB-lite"/>
    </source>
</evidence>
<keyword evidence="13" id="KW-1185">Reference proteome</keyword>
<evidence type="ECO:0000256" key="1">
    <source>
        <dbReference type="ARBA" id="ARBA00004651"/>
    </source>
</evidence>
<dbReference type="GO" id="GO:0035725">
    <property type="term" value="P:sodium ion transmembrane transport"/>
    <property type="evidence" value="ECO:0007669"/>
    <property type="project" value="TreeGrafter"/>
</dbReference>
<evidence type="ECO:0000256" key="8">
    <source>
        <dbReference type="ARBA" id="ARBA00023136"/>
    </source>
</evidence>
<gene>
    <name evidence="12" type="ORF">Q8A67_006941</name>
</gene>
<evidence type="ECO:0000313" key="12">
    <source>
        <dbReference type="EMBL" id="KAK2905142.1"/>
    </source>
</evidence>
<dbReference type="SUPFAM" id="SSF81324">
    <property type="entry name" value="Voltage-gated potassium channels"/>
    <property type="match status" value="1"/>
</dbReference>
<evidence type="ECO:0000256" key="7">
    <source>
        <dbReference type="ARBA" id="ARBA00023065"/>
    </source>
</evidence>
<dbReference type="GO" id="GO:0030424">
    <property type="term" value="C:axon"/>
    <property type="evidence" value="ECO:0007669"/>
    <property type="project" value="TreeGrafter"/>
</dbReference>
<dbReference type="AlphaFoldDB" id="A0AA88TV11"/>
<feature type="region of interest" description="Disordered" evidence="9">
    <location>
        <begin position="724"/>
        <end position="784"/>
    </location>
</feature>
<evidence type="ECO:0000256" key="10">
    <source>
        <dbReference type="SAM" id="Phobius"/>
    </source>
</evidence>
<feature type="region of interest" description="Disordered" evidence="9">
    <location>
        <begin position="798"/>
        <end position="827"/>
    </location>
</feature>
<name>A0AA88TV11_9TELE</name>
<keyword evidence="4 10" id="KW-0812">Transmembrane</keyword>
<dbReference type="InterPro" id="IPR051413">
    <property type="entry name" value="K/Na_HCN_channel"/>
</dbReference>
<dbReference type="GO" id="GO:0005249">
    <property type="term" value="F:voltage-gated potassium channel activity"/>
    <property type="evidence" value="ECO:0007669"/>
    <property type="project" value="TreeGrafter"/>
</dbReference>
<dbReference type="InterPro" id="IPR014710">
    <property type="entry name" value="RmlC-like_jellyroll"/>
</dbReference>
<comment type="subcellular location">
    <subcellularLocation>
        <location evidence="1">Cell membrane</location>
        <topology evidence="1">Multi-pass membrane protein</topology>
    </subcellularLocation>
</comment>
<dbReference type="InterPro" id="IPR018490">
    <property type="entry name" value="cNMP-bd_dom_sf"/>
</dbReference>
<dbReference type="Pfam" id="PF00520">
    <property type="entry name" value="Ion_trans"/>
    <property type="match status" value="1"/>
</dbReference>
<evidence type="ECO:0000313" key="13">
    <source>
        <dbReference type="Proteomes" id="UP001187343"/>
    </source>
</evidence>
<dbReference type="InterPro" id="IPR013621">
    <property type="entry name" value="Ion_trans_N"/>
</dbReference>
<dbReference type="Gene3D" id="6.10.250.1400">
    <property type="match status" value="1"/>
</dbReference>
<dbReference type="SUPFAM" id="SSF51206">
    <property type="entry name" value="cAMP-binding domain-like"/>
    <property type="match status" value="1"/>
</dbReference>
<feature type="compositionally biased region" description="Basic and acidic residues" evidence="9">
    <location>
        <begin position="798"/>
        <end position="811"/>
    </location>
</feature>
<reference evidence="12" key="1">
    <citation type="submission" date="2023-08" db="EMBL/GenBank/DDBJ databases">
        <title>Chromosome-level Genome Assembly of mud carp (Cirrhinus molitorella).</title>
        <authorList>
            <person name="Liu H."/>
        </authorList>
    </citation>
    <scope>NUCLEOTIDE SEQUENCE</scope>
    <source>
        <strain evidence="12">Prfri</strain>
        <tissue evidence="12">Muscle</tissue>
    </source>
</reference>
<evidence type="ECO:0000256" key="6">
    <source>
        <dbReference type="ARBA" id="ARBA00022989"/>
    </source>
</evidence>
<keyword evidence="3" id="KW-1003">Cell membrane</keyword>